<keyword evidence="1" id="KW-0812">Transmembrane</keyword>
<gene>
    <name evidence="2" type="ORF">KDX31_01405</name>
</gene>
<dbReference type="PRINTS" id="PR00702">
    <property type="entry name" value="ACRIFLAVINRP"/>
</dbReference>
<accession>A0ABY5GXY6</accession>
<dbReference type="EMBL" id="CP073344">
    <property type="protein sequence ID" value="UTW03726.1"/>
    <property type="molecule type" value="Genomic_DNA"/>
</dbReference>
<feature type="transmembrane region" description="Helical" evidence="1">
    <location>
        <begin position="912"/>
        <end position="933"/>
    </location>
</feature>
<proteinExistence type="predicted"/>
<dbReference type="Gene3D" id="1.20.1640.10">
    <property type="entry name" value="Multidrug efflux transporter AcrB transmembrane domain"/>
    <property type="match status" value="2"/>
</dbReference>
<feature type="transmembrane region" description="Helical" evidence="1">
    <location>
        <begin position="12"/>
        <end position="32"/>
    </location>
</feature>
<feature type="transmembrane region" description="Helical" evidence="1">
    <location>
        <begin position="860"/>
        <end position="879"/>
    </location>
</feature>
<evidence type="ECO:0000313" key="3">
    <source>
        <dbReference type="Proteomes" id="UP001059950"/>
    </source>
</evidence>
<feature type="transmembrane region" description="Helical" evidence="1">
    <location>
        <begin position="462"/>
        <end position="489"/>
    </location>
</feature>
<dbReference type="Gene3D" id="3.30.70.1320">
    <property type="entry name" value="Multidrug efflux transporter AcrB pore domain like"/>
    <property type="match status" value="1"/>
</dbReference>
<keyword evidence="1" id="KW-1133">Transmembrane helix</keyword>
<dbReference type="Gene3D" id="3.30.70.1440">
    <property type="entry name" value="Multidrug efflux transporter AcrB pore domain"/>
    <property type="match status" value="1"/>
</dbReference>
<dbReference type="PANTHER" id="PTHR32063:SF18">
    <property type="entry name" value="CATION EFFLUX SYSTEM PROTEIN"/>
    <property type="match status" value="1"/>
</dbReference>
<feature type="transmembrane region" description="Helical" evidence="1">
    <location>
        <begin position="886"/>
        <end position="906"/>
    </location>
</feature>
<feature type="transmembrane region" description="Helical" evidence="1">
    <location>
        <begin position="960"/>
        <end position="977"/>
    </location>
</feature>
<protein>
    <submittedName>
        <fullName evidence="2">Efflux RND transporter permease subunit</fullName>
    </submittedName>
</protein>
<feature type="transmembrane region" description="Helical" evidence="1">
    <location>
        <begin position="432"/>
        <end position="450"/>
    </location>
</feature>
<reference evidence="2" key="1">
    <citation type="submission" date="2021-04" db="EMBL/GenBank/DDBJ databases">
        <title>Oceanospirillales bacteria with DddD are important DMSP degraders in coastal seawater.</title>
        <authorList>
            <person name="Liu J."/>
        </authorList>
    </citation>
    <scope>NUCLEOTIDE SEQUENCE</scope>
    <source>
        <strain evidence="2">GY6</strain>
    </source>
</reference>
<dbReference type="SUPFAM" id="SSF82693">
    <property type="entry name" value="Multidrug efflux transporter AcrB pore domain, PN1, PN2, PC1 and PC2 subdomains"/>
    <property type="match status" value="2"/>
</dbReference>
<evidence type="ECO:0000313" key="2">
    <source>
        <dbReference type="EMBL" id="UTW03726.1"/>
    </source>
</evidence>
<dbReference type="InterPro" id="IPR027463">
    <property type="entry name" value="AcrB_DN_DC_subdom"/>
</dbReference>
<dbReference type="SUPFAM" id="SSF82714">
    <property type="entry name" value="Multidrug efflux transporter AcrB TolC docking domain, DN and DC subdomains"/>
    <property type="match status" value="2"/>
</dbReference>
<evidence type="ECO:0000256" key="1">
    <source>
        <dbReference type="SAM" id="Phobius"/>
    </source>
</evidence>
<dbReference type="SUPFAM" id="SSF82866">
    <property type="entry name" value="Multidrug efflux transporter AcrB transmembrane domain"/>
    <property type="match status" value="2"/>
</dbReference>
<dbReference type="InterPro" id="IPR001036">
    <property type="entry name" value="Acrflvin-R"/>
</dbReference>
<organism evidence="2 3">
    <name type="scientific">Amphritea atlantica</name>
    <dbReference type="NCBI Taxonomy" id="355243"/>
    <lineage>
        <taxon>Bacteria</taxon>
        <taxon>Pseudomonadati</taxon>
        <taxon>Pseudomonadota</taxon>
        <taxon>Gammaproteobacteria</taxon>
        <taxon>Oceanospirillales</taxon>
        <taxon>Oceanospirillaceae</taxon>
        <taxon>Amphritea</taxon>
    </lineage>
</organism>
<feature type="transmembrane region" description="Helical" evidence="1">
    <location>
        <begin position="385"/>
        <end position="411"/>
    </location>
</feature>
<dbReference type="Gene3D" id="3.30.70.1430">
    <property type="entry name" value="Multidrug efflux transporter AcrB pore domain"/>
    <property type="match status" value="2"/>
</dbReference>
<name>A0ABY5GXY6_9GAMM</name>
<feature type="transmembrane region" description="Helical" evidence="1">
    <location>
        <begin position="989"/>
        <end position="1012"/>
    </location>
</feature>
<feature type="transmembrane region" description="Helical" evidence="1">
    <location>
        <begin position="334"/>
        <end position="353"/>
    </location>
</feature>
<dbReference type="Gene3D" id="3.30.2090.10">
    <property type="entry name" value="Multidrug efflux transporter AcrB TolC docking domain, DN and DC subdomains"/>
    <property type="match status" value="2"/>
</dbReference>
<dbReference type="PANTHER" id="PTHR32063">
    <property type="match status" value="1"/>
</dbReference>
<feature type="transmembrane region" description="Helical" evidence="1">
    <location>
        <begin position="360"/>
        <end position="379"/>
    </location>
</feature>
<dbReference type="Proteomes" id="UP001059950">
    <property type="component" value="Chromosome"/>
</dbReference>
<keyword evidence="3" id="KW-1185">Reference proteome</keyword>
<keyword evidence="1" id="KW-0472">Membrane</keyword>
<sequence>MNVTRLAIENNRTSIMILLVILVVGISTFLSMPRAYDPGFVMRTAQVITYFPGASPERVEQLVSSKLEDVVKEMPELDFVKTESRTGISITLVNIRESYKNMRPIWDKLRRKIDDVAGDMPEGVRGPFVNDEFGDVFGVVLSLSGEGFSYAEINDIAENVQDELQRLPDVAKVEIYGAQEERIYVEYDNARLAELGLSPNQLEQLLSARNIVISGGSFVLGDERISLEPSGNFESISDIENTVIRLPNSSRIFYLKDIAHIYRDYVDPPGSLVHSSGKRALALAISMREGGNNIALGEQVDEAMQRMDRIYPWGVDFERVSFSPAEVEKKVNDFVSNLLQAIAVVTVVMLISLGLRTGLVVAALIPLAMLTAFIVMSGLDIGLDQISLAALIIALGMLVDNGIVMSESIMVQMQQGKSSLEAAIDSAGELRIPLLTASLTTAAAFLPIYLAESSVGEFTASLFKVVTITLLCSWIISLTLIPMLCVYFLKVAPRKDSFDSRFYRGYRRLLDWMLNNRALTLGVTAAIFVLSMNAFGYLPKVFFPPSDRAYFKVEMELPTGTSIAKTTRVVSDVESFLSANWKVDEQRSEGVTNWVSYIGNAGPRFILAHNPKPSNSGYALMVINVNALSQIESIMASLKAYALDRHPDLDVKTRLIENGPAIDNPVEVRLSGKDSVSLFAAMSDLKQQMAGMAGLTNIKDDWGQRIKKLNIQINQARALSAGVTSQDIAVSLQTSLDGMQLTEYREGEDVIPVLLRSGVATQQDITKLEGLSVYIQSSGQSLPLTQVADINVVWDLSKVIRRDGLRTISIGAQLQPGVTAAEKFAELKPWLQQQESVWDNSVSYEFGGEQETSGKSNASIVEKLPIAGFIILILLVAQFNSMRKALIILITIPLGLIGVALGLLVANSFFGFMTFLGIISLAGIVINNAIVLLERINIELEAGLPHPEAIISAAQQRARPILLTTATTVLGLIPLYLGGGEMWEPMAVAIMGGLLVSTFLTLGVVPVMYAALYRVKG</sequence>
<dbReference type="Pfam" id="PF00873">
    <property type="entry name" value="ACR_tran"/>
    <property type="match status" value="1"/>
</dbReference>
<feature type="transmembrane region" description="Helical" evidence="1">
    <location>
        <begin position="518"/>
        <end position="538"/>
    </location>
</feature>